<evidence type="ECO:0000313" key="3">
    <source>
        <dbReference type="EMBL" id="MDR7354754.1"/>
    </source>
</evidence>
<feature type="compositionally biased region" description="Basic and acidic residues" evidence="1">
    <location>
        <begin position="89"/>
        <end position="103"/>
    </location>
</feature>
<protein>
    <recommendedName>
        <fullName evidence="5">Anti-sigma-D factor RsdA sigma factor binding region domain-containing protein</fullName>
    </recommendedName>
</protein>
<dbReference type="RefSeq" id="WP_277104181.1">
    <property type="nucleotide sequence ID" value="NZ_BAAAJS010000071.1"/>
</dbReference>
<proteinExistence type="predicted"/>
<feature type="compositionally biased region" description="Pro residues" evidence="1">
    <location>
        <begin position="281"/>
        <end position="290"/>
    </location>
</feature>
<feature type="region of interest" description="Disordered" evidence="1">
    <location>
        <begin position="277"/>
        <end position="335"/>
    </location>
</feature>
<sequence length="335" mass="35935">MTDRRRQEGGQNELGFDGQIEDVAVLAETDAFLTDLSRGVDRSEGEDLIAGLLLELRDYAHADMPAPPTLVDLGLEKPCEQGSEEDCADEPKEFDEHAGDHADDTSMLPVVAEAPDAELKPETETAGDVIDFAAQKQKRQRDHTRRGFGRIASGFVGAAAATLIIAGGGTAVFNAGEGSPLYGLNQRFFGGTSAVDKEHKATVVELASTLEEVTSRTESGDVEGARQLLEQAQEMVNRLNEGDRNKMQPKVDRADVQLSTITVTPPPVTETVTTTITLTPEPSPRPPAPVQVPTSEPNVDDIPAIPSSIAPVPGEPQPPTLVEDRPLTVPEEYRN</sequence>
<organism evidence="3 4">
    <name type="scientific">Corynebacterium felinum</name>
    <dbReference type="NCBI Taxonomy" id="131318"/>
    <lineage>
        <taxon>Bacteria</taxon>
        <taxon>Bacillati</taxon>
        <taxon>Actinomycetota</taxon>
        <taxon>Actinomycetes</taxon>
        <taxon>Mycobacteriales</taxon>
        <taxon>Corynebacteriaceae</taxon>
        <taxon>Corynebacterium</taxon>
    </lineage>
</organism>
<dbReference type="Proteomes" id="UP001183619">
    <property type="component" value="Unassembled WGS sequence"/>
</dbReference>
<comment type="caution">
    <text evidence="3">The sequence shown here is derived from an EMBL/GenBank/DDBJ whole genome shotgun (WGS) entry which is preliminary data.</text>
</comment>
<evidence type="ECO:0000256" key="1">
    <source>
        <dbReference type="SAM" id="MobiDB-lite"/>
    </source>
</evidence>
<keyword evidence="4" id="KW-1185">Reference proteome</keyword>
<reference evidence="3 4" key="1">
    <citation type="submission" date="2023-07" db="EMBL/GenBank/DDBJ databases">
        <title>Sequencing the genomes of 1000 actinobacteria strains.</title>
        <authorList>
            <person name="Klenk H.-P."/>
        </authorList>
    </citation>
    <scope>NUCLEOTIDE SEQUENCE [LARGE SCALE GENOMIC DNA]</scope>
    <source>
        <strain evidence="3 4">DSM 44508</strain>
    </source>
</reference>
<feature type="compositionally biased region" description="Low complexity" evidence="1">
    <location>
        <begin position="300"/>
        <end position="311"/>
    </location>
</feature>
<feature type="transmembrane region" description="Helical" evidence="2">
    <location>
        <begin position="148"/>
        <end position="173"/>
    </location>
</feature>
<evidence type="ECO:0000313" key="4">
    <source>
        <dbReference type="Proteomes" id="UP001183619"/>
    </source>
</evidence>
<feature type="region of interest" description="Disordered" evidence="1">
    <location>
        <begin position="80"/>
        <end position="103"/>
    </location>
</feature>
<feature type="compositionally biased region" description="Basic and acidic residues" evidence="1">
    <location>
        <begin position="322"/>
        <end position="335"/>
    </location>
</feature>
<name>A0ABU2BBI9_9CORY</name>
<keyword evidence="2" id="KW-1133">Transmembrane helix</keyword>
<evidence type="ECO:0000256" key="2">
    <source>
        <dbReference type="SAM" id="Phobius"/>
    </source>
</evidence>
<keyword evidence="2" id="KW-0812">Transmembrane</keyword>
<evidence type="ECO:0008006" key="5">
    <source>
        <dbReference type="Google" id="ProtNLM"/>
    </source>
</evidence>
<dbReference type="EMBL" id="JAVDYF010000001">
    <property type="protein sequence ID" value="MDR7354754.1"/>
    <property type="molecule type" value="Genomic_DNA"/>
</dbReference>
<accession>A0ABU2BBI9</accession>
<gene>
    <name evidence="3" type="ORF">J2S37_001292</name>
</gene>
<keyword evidence="2" id="KW-0472">Membrane</keyword>